<dbReference type="InterPro" id="IPR002123">
    <property type="entry name" value="Plipid/glycerol_acylTrfase"/>
</dbReference>
<evidence type="ECO:0000256" key="3">
    <source>
        <dbReference type="ARBA" id="ARBA00022679"/>
    </source>
</evidence>
<evidence type="ECO:0000256" key="10">
    <source>
        <dbReference type="ARBA" id="ARBA00024323"/>
    </source>
</evidence>
<dbReference type="SUPFAM" id="SSF69593">
    <property type="entry name" value="Glycerol-3-phosphate (1)-acyltransferase"/>
    <property type="match status" value="1"/>
</dbReference>
<dbReference type="AlphaFoldDB" id="A0AAF0F0X5"/>
<dbReference type="GeneID" id="85225347"/>
<dbReference type="Proteomes" id="UP001217754">
    <property type="component" value="Chromosome 2"/>
</dbReference>
<dbReference type="PANTHER" id="PTHR12497:SF0">
    <property type="entry name" value="TAFAZZIN"/>
    <property type="match status" value="1"/>
</dbReference>
<keyword evidence="4" id="KW-1000">Mitochondrion outer membrane</keyword>
<accession>A0AAF0F0X5</accession>
<dbReference type="GO" id="GO:0047184">
    <property type="term" value="F:1-acylglycerophosphocholine O-acyltransferase activity"/>
    <property type="evidence" value="ECO:0007669"/>
    <property type="project" value="TreeGrafter"/>
</dbReference>
<feature type="domain" description="Phospholipid/glycerol acyltransferase" evidence="14">
    <location>
        <begin position="49"/>
        <end position="175"/>
    </location>
</feature>
<dbReference type="SMART" id="SM00563">
    <property type="entry name" value="PlsC"/>
    <property type="match status" value="1"/>
</dbReference>
<evidence type="ECO:0000256" key="2">
    <source>
        <dbReference type="ARBA" id="ARBA00010524"/>
    </source>
</evidence>
<feature type="region of interest" description="Disordered" evidence="13">
    <location>
        <begin position="279"/>
        <end position="311"/>
    </location>
</feature>
<gene>
    <name evidence="15" type="primary">TAZ1</name>
    <name evidence="15" type="ORF">MJAP1_001698</name>
</gene>
<reference evidence="15" key="1">
    <citation type="submission" date="2023-03" db="EMBL/GenBank/DDBJ databases">
        <title>Mating type loci evolution in Malassezia.</title>
        <authorList>
            <person name="Coelho M.A."/>
        </authorList>
    </citation>
    <scope>NUCLEOTIDE SEQUENCE</scope>
    <source>
        <strain evidence="15">CBS 9431</strain>
    </source>
</reference>
<dbReference type="CDD" id="cd07989">
    <property type="entry name" value="LPLAT_AGPAT-like"/>
    <property type="match status" value="1"/>
</dbReference>
<keyword evidence="6" id="KW-0443">Lipid metabolism</keyword>
<sequence length="311" mass="35202">MVQRRIIQAVAGLSKAFLALGCKRVRAHGVENLLQVLHDPQRIRQGRGVLTYCNHIAVLDEPLLWGVLPWSTFRDTYTTRWSLGASDILFKNALFSHFFRQGQTLETLRGEGIFQPALDQAIEKLGETRWVHIFPEGAVNLSHSTMMRRFKWGISRLVLEAPVTPIVLPIWLTGFDQIMPEPRMHPRWVPRLGADISVSFGKPVPQGTLQMYADLYTQMKHAHHDDVPVALPPIAESVPSHHLYPETPAKLREQDSEEYATIRSRLAAVLREELAKLGEDSRKRQGLGPGEGQLAHRPDMVGHKYKTDIPT</sequence>
<evidence type="ECO:0000256" key="5">
    <source>
        <dbReference type="ARBA" id="ARBA00022792"/>
    </source>
</evidence>
<comment type="similarity">
    <text evidence="2 12">Belongs to the taffazin family.</text>
</comment>
<feature type="compositionally biased region" description="Basic and acidic residues" evidence="13">
    <location>
        <begin position="294"/>
        <end position="311"/>
    </location>
</feature>
<dbReference type="PANTHER" id="PTHR12497">
    <property type="entry name" value="TAZ PROTEIN TAFAZZIN"/>
    <property type="match status" value="1"/>
</dbReference>
<organism evidence="15 16">
    <name type="scientific">Malassezia japonica</name>
    <dbReference type="NCBI Taxonomy" id="223818"/>
    <lineage>
        <taxon>Eukaryota</taxon>
        <taxon>Fungi</taxon>
        <taxon>Dikarya</taxon>
        <taxon>Basidiomycota</taxon>
        <taxon>Ustilaginomycotina</taxon>
        <taxon>Malasseziomycetes</taxon>
        <taxon>Malasseziales</taxon>
        <taxon>Malasseziaceae</taxon>
        <taxon>Malassezia</taxon>
    </lineage>
</organism>
<evidence type="ECO:0000256" key="11">
    <source>
        <dbReference type="ARBA" id="ARBA00047906"/>
    </source>
</evidence>
<evidence type="ECO:0000256" key="4">
    <source>
        <dbReference type="ARBA" id="ARBA00022787"/>
    </source>
</evidence>
<dbReference type="GO" id="GO:0007007">
    <property type="term" value="P:inner mitochondrial membrane organization"/>
    <property type="evidence" value="ECO:0007669"/>
    <property type="project" value="TreeGrafter"/>
</dbReference>
<evidence type="ECO:0000256" key="1">
    <source>
        <dbReference type="ARBA" id="ARBA00004137"/>
    </source>
</evidence>
<evidence type="ECO:0000256" key="6">
    <source>
        <dbReference type="ARBA" id="ARBA00023098"/>
    </source>
</evidence>
<protein>
    <recommendedName>
        <fullName evidence="12">Tafazzin family protein</fullName>
    </recommendedName>
</protein>
<evidence type="ECO:0000256" key="13">
    <source>
        <dbReference type="SAM" id="MobiDB-lite"/>
    </source>
</evidence>
<keyword evidence="8" id="KW-0472">Membrane</keyword>
<evidence type="ECO:0000259" key="14">
    <source>
        <dbReference type="SMART" id="SM00563"/>
    </source>
</evidence>
<evidence type="ECO:0000256" key="9">
    <source>
        <dbReference type="ARBA" id="ARBA00023315"/>
    </source>
</evidence>
<dbReference type="RefSeq" id="XP_060121632.1">
    <property type="nucleotide sequence ID" value="XM_060265649.1"/>
</dbReference>
<keyword evidence="5" id="KW-0999">Mitochondrion inner membrane</keyword>
<dbReference type="GO" id="GO:0005743">
    <property type="term" value="C:mitochondrial inner membrane"/>
    <property type="evidence" value="ECO:0007669"/>
    <property type="project" value="UniProtKB-SubCell"/>
</dbReference>
<dbReference type="EMBL" id="CP119959">
    <property type="protein sequence ID" value="WFD38735.1"/>
    <property type="molecule type" value="Genomic_DNA"/>
</dbReference>
<proteinExistence type="inferred from homology"/>
<comment type="subcellular location">
    <subcellularLocation>
        <location evidence="1">Mitochondrion inner membrane</location>
        <topology evidence="1">Peripheral membrane protein</topology>
        <orientation evidence="1">Intermembrane side</orientation>
    </subcellularLocation>
    <subcellularLocation>
        <location evidence="10">Mitochondrion outer membrane</location>
        <topology evidence="10">Peripheral membrane protein</topology>
        <orientation evidence="10">Intermembrane side</orientation>
    </subcellularLocation>
</comment>
<keyword evidence="9 15" id="KW-0012">Acyltransferase</keyword>
<dbReference type="PRINTS" id="PR00979">
    <property type="entry name" value="TAFAZZIN"/>
</dbReference>
<name>A0AAF0F0X5_9BASI</name>
<dbReference type="Pfam" id="PF01553">
    <property type="entry name" value="Acyltransferase"/>
    <property type="match status" value="1"/>
</dbReference>
<keyword evidence="16" id="KW-1185">Reference proteome</keyword>
<evidence type="ECO:0000256" key="12">
    <source>
        <dbReference type="RuleBase" id="RU365062"/>
    </source>
</evidence>
<dbReference type="GO" id="GO:0035965">
    <property type="term" value="P:cardiolipin acyl-chain remodeling"/>
    <property type="evidence" value="ECO:0007669"/>
    <property type="project" value="TreeGrafter"/>
</dbReference>
<evidence type="ECO:0000313" key="15">
    <source>
        <dbReference type="EMBL" id="WFD38735.1"/>
    </source>
</evidence>
<keyword evidence="7" id="KW-0496">Mitochondrion</keyword>
<keyword evidence="3" id="KW-0808">Transferase</keyword>
<evidence type="ECO:0000256" key="7">
    <source>
        <dbReference type="ARBA" id="ARBA00023128"/>
    </source>
</evidence>
<comment type="catalytic activity">
    <reaction evidence="11">
        <text>1'-[1,2-diacyl-sn-glycero-3-phospho],3'-[1-acyl-sn-glycero-3-phospho]-glycerol + a 1,2-diacyl-sn-glycero-3-phosphocholine = a cardiolipin + a 1-acyl-sn-glycero-3-phosphocholine</text>
        <dbReference type="Rhea" id="RHEA:33731"/>
        <dbReference type="ChEBI" id="CHEBI:57643"/>
        <dbReference type="ChEBI" id="CHEBI:58168"/>
        <dbReference type="ChEBI" id="CHEBI:62237"/>
        <dbReference type="ChEBI" id="CHEBI:64743"/>
    </reaction>
    <physiologicalReaction direction="left-to-right" evidence="11">
        <dbReference type="Rhea" id="RHEA:33732"/>
    </physiologicalReaction>
    <physiologicalReaction direction="right-to-left" evidence="11">
        <dbReference type="Rhea" id="RHEA:33733"/>
    </physiologicalReaction>
</comment>
<dbReference type="InterPro" id="IPR000872">
    <property type="entry name" value="Tafazzin"/>
</dbReference>
<dbReference type="GO" id="GO:0005741">
    <property type="term" value="C:mitochondrial outer membrane"/>
    <property type="evidence" value="ECO:0007669"/>
    <property type="project" value="UniProtKB-SubCell"/>
</dbReference>
<evidence type="ECO:0000256" key="8">
    <source>
        <dbReference type="ARBA" id="ARBA00023136"/>
    </source>
</evidence>
<evidence type="ECO:0000313" key="16">
    <source>
        <dbReference type="Proteomes" id="UP001217754"/>
    </source>
</evidence>